<dbReference type="CDD" id="cd17874">
    <property type="entry name" value="FtsY"/>
    <property type="match status" value="1"/>
</dbReference>
<dbReference type="Pfam" id="PF02881">
    <property type="entry name" value="SRP54_N"/>
    <property type="match status" value="1"/>
</dbReference>
<dbReference type="GO" id="GO:0005047">
    <property type="term" value="F:signal recognition particle binding"/>
    <property type="evidence" value="ECO:0007669"/>
    <property type="project" value="TreeGrafter"/>
</dbReference>
<comment type="subcellular location">
    <subcellularLocation>
        <location evidence="9">Cell membrane</location>
        <topology evidence="9">Peripheral membrane protein</topology>
        <orientation evidence="9">Cytoplasmic side</orientation>
    </subcellularLocation>
    <subcellularLocation>
        <location evidence="9">Cytoplasm</location>
    </subcellularLocation>
</comment>
<dbReference type="RefSeq" id="WP_154221520.1">
    <property type="nucleotide sequence ID" value="NZ_CP034544.1"/>
</dbReference>
<dbReference type="SMART" id="SM00382">
    <property type="entry name" value="AAA"/>
    <property type="match status" value="1"/>
</dbReference>
<evidence type="ECO:0000259" key="11">
    <source>
        <dbReference type="SMART" id="SM00962"/>
    </source>
</evidence>
<dbReference type="GO" id="GO:0005886">
    <property type="term" value="C:plasma membrane"/>
    <property type="evidence" value="ECO:0007669"/>
    <property type="project" value="UniProtKB-SubCell"/>
</dbReference>
<reference evidence="13" key="2">
    <citation type="submission" date="2022-11" db="EMBL/GenBank/DDBJ databases">
        <title>complete genomes of mycoplasma synoviae ZX313 strain and SD2 strain.</title>
        <authorList>
            <person name="Zhong Q."/>
        </authorList>
    </citation>
    <scope>NUCLEOTIDE SEQUENCE</scope>
    <source>
        <strain evidence="13">SD2</strain>
    </source>
</reference>
<evidence type="ECO:0000256" key="1">
    <source>
        <dbReference type="ARBA" id="ARBA00022475"/>
    </source>
</evidence>
<evidence type="ECO:0000313" key="14">
    <source>
        <dbReference type="Proteomes" id="UP001164481"/>
    </source>
</evidence>
<dbReference type="GO" id="GO:0003924">
    <property type="term" value="F:GTPase activity"/>
    <property type="evidence" value="ECO:0007669"/>
    <property type="project" value="UniProtKB-UniRule"/>
</dbReference>
<dbReference type="InterPro" id="IPR036225">
    <property type="entry name" value="SRP/SRP_N"/>
</dbReference>
<feature type="domain" description="SRP54-type proteins GTP-binding" evidence="11">
    <location>
        <begin position="141"/>
        <end position="343"/>
    </location>
</feature>
<dbReference type="SMART" id="SM00962">
    <property type="entry name" value="SRP54"/>
    <property type="match status" value="1"/>
</dbReference>
<dbReference type="SMART" id="SM00963">
    <property type="entry name" value="SRP54_N"/>
    <property type="match status" value="1"/>
</dbReference>
<keyword evidence="7 9" id="KW-0675">Receptor</keyword>
<dbReference type="InterPro" id="IPR027417">
    <property type="entry name" value="P-loop_NTPase"/>
</dbReference>
<feature type="binding site" evidence="9">
    <location>
        <begin position="295"/>
        <end position="298"/>
    </location>
    <ligand>
        <name>GTP</name>
        <dbReference type="ChEBI" id="CHEBI:37565"/>
    </ligand>
</feature>
<dbReference type="EC" id="3.6.5.4" evidence="9"/>
<evidence type="ECO:0000256" key="8">
    <source>
        <dbReference type="ARBA" id="ARBA00048027"/>
    </source>
</evidence>
<proteinExistence type="inferred from homology"/>
<dbReference type="Pfam" id="PF00448">
    <property type="entry name" value="SRP54"/>
    <property type="match status" value="1"/>
</dbReference>
<evidence type="ECO:0000256" key="2">
    <source>
        <dbReference type="ARBA" id="ARBA00022490"/>
    </source>
</evidence>
<reference evidence="13" key="1">
    <citation type="submission" date="2022-10" db="EMBL/GenBank/DDBJ databases">
        <authorList>
            <person name="Wei X."/>
        </authorList>
    </citation>
    <scope>NUCLEOTIDE SEQUENCE</scope>
    <source>
        <strain evidence="13">SD2</strain>
    </source>
</reference>
<keyword evidence="2 9" id="KW-0963">Cytoplasm</keyword>
<comment type="catalytic activity">
    <reaction evidence="8 9">
        <text>GTP + H2O = GDP + phosphate + H(+)</text>
        <dbReference type="Rhea" id="RHEA:19669"/>
        <dbReference type="ChEBI" id="CHEBI:15377"/>
        <dbReference type="ChEBI" id="CHEBI:15378"/>
        <dbReference type="ChEBI" id="CHEBI:37565"/>
        <dbReference type="ChEBI" id="CHEBI:43474"/>
        <dbReference type="ChEBI" id="CHEBI:58189"/>
        <dbReference type="EC" id="3.6.5.4"/>
    </reaction>
</comment>
<feature type="binding site" evidence="9">
    <location>
        <begin position="148"/>
        <end position="155"/>
    </location>
    <ligand>
        <name>GTP</name>
        <dbReference type="ChEBI" id="CHEBI:37565"/>
    </ligand>
</feature>
<evidence type="ECO:0000256" key="5">
    <source>
        <dbReference type="ARBA" id="ARBA00023134"/>
    </source>
</evidence>
<dbReference type="Gene3D" id="1.20.120.140">
    <property type="entry name" value="Signal recognition particle SRP54, nucleotide-binding domain"/>
    <property type="match status" value="1"/>
</dbReference>
<dbReference type="HAMAP" id="MF_00920">
    <property type="entry name" value="FtsY"/>
    <property type="match status" value="1"/>
</dbReference>
<feature type="binding site" evidence="9">
    <location>
        <begin position="231"/>
        <end position="235"/>
    </location>
    <ligand>
        <name>GTP</name>
        <dbReference type="ChEBI" id="CHEBI:37565"/>
    </ligand>
</feature>
<dbReference type="InterPro" id="IPR042101">
    <property type="entry name" value="SRP54_N_sf"/>
</dbReference>
<keyword evidence="5 9" id="KW-0342">GTP-binding</keyword>
<dbReference type="Gene3D" id="3.40.50.300">
    <property type="entry name" value="P-loop containing nucleotide triphosphate hydrolases"/>
    <property type="match status" value="1"/>
</dbReference>
<dbReference type="EMBL" id="CP107525">
    <property type="protein sequence ID" value="UZW64626.1"/>
    <property type="molecule type" value="Genomic_DNA"/>
</dbReference>
<dbReference type="InterPro" id="IPR013822">
    <property type="entry name" value="Signal_recog_particl_SRP54_hlx"/>
</dbReference>
<comment type="function">
    <text evidence="9">Involved in targeting and insertion of nascent membrane proteins into the cytoplasmic membrane. Acts as a receptor for the complex formed by the signal recognition particle (SRP) and the ribosome-nascent chain (RNC).</text>
</comment>
<dbReference type="Proteomes" id="UP001164481">
    <property type="component" value="Chromosome"/>
</dbReference>
<evidence type="ECO:0000256" key="9">
    <source>
        <dbReference type="HAMAP-Rule" id="MF_00920"/>
    </source>
</evidence>
<organism evidence="13 14">
    <name type="scientific">Mycoplasmopsis synoviae</name>
    <name type="common">Mycoplasma synoviae</name>
    <dbReference type="NCBI Taxonomy" id="2109"/>
    <lineage>
        <taxon>Bacteria</taxon>
        <taxon>Bacillati</taxon>
        <taxon>Mycoplasmatota</taxon>
        <taxon>Mycoplasmoidales</taxon>
        <taxon>Metamycoplasmataceae</taxon>
        <taxon>Mycoplasmopsis</taxon>
    </lineage>
</organism>
<name>A0AAX3F0Z7_MYCSY</name>
<keyword evidence="6 9" id="KW-0472">Membrane</keyword>
<evidence type="ECO:0000256" key="7">
    <source>
        <dbReference type="ARBA" id="ARBA00023170"/>
    </source>
</evidence>
<feature type="domain" description="AAA+ ATPase" evidence="10">
    <location>
        <begin position="140"/>
        <end position="294"/>
    </location>
</feature>
<gene>
    <name evidence="9 13" type="primary">ftsY</name>
    <name evidence="13" type="ORF">OIE46_00840</name>
</gene>
<dbReference type="GO" id="GO:0006614">
    <property type="term" value="P:SRP-dependent cotranslational protein targeting to membrane"/>
    <property type="evidence" value="ECO:0007669"/>
    <property type="project" value="InterPro"/>
</dbReference>
<dbReference type="GO" id="GO:0005525">
    <property type="term" value="F:GTP binding"/>
    <property type="evidence" value="ECO:0007669"/>
    <property type="project" value="UniProtKB-UniRule"/>
</dbReference>
<dbReference type="InterPro" id="IPR000897">
    <property type="entry name" value="SRP54_GTPase_dom"/>
</dbReference>
<dbReference type="AlphaFoldDB" id="A0AAX3F0Z7"/>
<evidence type="ECO:0000256" key="4">
    <source>
        <dbReference type="ARBA" id="ARBA00022801"/>
    </source>
</evidence>
<dbReference type="FunFam" id="3.40.50.300:FF:000053">
    <property type="entry name" value="Signal recognition particle receptor FtsY"/>
    <property type="match status" value="1"/>
</dbReference>
<comment type="similarity">
    <text evidence="9">Belongs to the GTP-binding SRP family. FtsY subfamily.</text>
</comment>
<comment type="subunit">
    <text evidence="9">Part of the signal recognition particle protein translocation system, which is composed of SRP and FtsY.</text>
</comment>
<feature type="domain" description="Signal recognition particle SRP54 helical bundle" evidence="12">
    <location>
        <begin position="44"/>
        <end position="124"/>
    </location>
</feature>
<dbReference type="GO" id="GO:0005737">
    <property type="term" value="C:cytoplasm"/>
    <property type="evidence" value="ECO:0007669"/>
    <property type="project" value="UniProtKB-SubCell"/>
</dbReference>
<accession>A0AAX3F0Z7</accession>
<evidence type="ECO:0000256" key="3">
    <source>
        <dbReference type="ARBA" id="ARBA00022741"/>
    </source>
</evidence>
<dbReference type="SUPFAM" id="SSF47364">
    <property type="entry name" value="Domain of the SRP/SRP receptor G-proteins"/>
    <property type="match status" value="1"/>
</dbReference>
<evidence type="ECO:0000313" key="13">
    <source>
        <dbReference type="EMBL" id="UZW64626.1"/>
    </source>
</evidence>
<evidence type="ECO:0000259" key="12">
    <source>
        <dbReference type="SMART" id="SM00963"/>
    </source>
</evidence>
<dbReference type="InterPro" id="IPR003593">
    <property type="entry name" value="AAA+_ATPase"/>
</dbReference>
<protein>
    <recommendedName>
        <fullName evidence="9">Signal recognition particle receptor FtsY</fullName>
        <shortName evidence="9">SRP receptor</shortName>
        <ecNumber evidence="9">3.6.5.4</ecNumber>
    </recommendedName>
</protein>
<evidence type="ECO:0000259" key="10">
    <source>
        <dbReference type="SMART" id="SM00382"/>
    </source>
</evidence>
<dbReference type="PANTHER" id="PTHR43134">
    <property type="entry name" value="SIGNAL RECOGNITION PARTICLE RECEPTOR SUBUNIT ALPHA"/>
    <property type="match status" value="1"/>
</dbReference>
<keyword evidence="1 9" id="KW-1003">Cell membrane</keyword>
<dbReference type="PANTHER" id="PTHR43134:SF1">
    <property type="entry name" value="SIGNAL RECOGNITION PARTICLE RECEPTOR SUBUNIT ALPHA"/>
    <property type="match status" value="1"/>
</dbReference>
<keyword evidence="4 9" id="KW-0378">Hydrolase</keyword>
<dbReference type="NCBIfam" id="TIGR00064">
    <property type="entry name" value="ftsY"/>
    <property type="match status" value="1"/>
</dbReference>
<dbReference type="InterPro" id="IPR004390">
    <property type="entry name" value="SR_rcpt_FtsY"/>
</dbReference>
<sequence>MAFFKKIINKLFHSNKENEIDEKKKKLKEKHLNLVLKSEKFQKYEKGLSQASDFGKQLLELQNKHLELDEEYFENLEEILIMSDINVSLVDVIIEQIKKEIRINKITNIKLIGEIIADKIFEIYTNNSIIDTSLDYKNNQTNVFFIVGVNGSGKTTSIAKLANYYKSLDKKVLIAAADTFRAGAVEQLRIWSEKIGCDIVMPKKANADPSSVIYEAAKKAKDEAYDLLIIDTAGRLQNKVNLMNELKKMYEVLKRFLPEAPNESLLVLDATNGQSGIMQAKVFKEVVNLSGIILTKMDGTSKGGIVLSIKDELDLNVKLVGLGEKLDDLQEFDLELFIYQMTKSLLQENV</sequence>
<dbReference type="SUPFAM" id="SSF52540">
    <property type="entry name" value="P-loop containing nucleoside triphosphate hydrolases"/>
    <property type="match status" value="1"/>
</dbReference>
<evidence type="ECO:0000256" key="6">
    <source>
        <dbReference type="ARBA" id="ARBA00023136"/>
    </source>
</evidence>
<keyword evidence="3 9" id="KW-0547">Nucleotide-binding</keyword>